<keyword evidence="3" id="KW-1133">Transmembrane helix</keyword>
<sequence length="211" mass="23055">MIDRWTHAWIQAPLKSLAKQLHGRITPDQLTLLGFGIGALSLPLLLLEWYIPALVVILLSRIMDGLDGTLARMGQPTDAGGFLDITLDFLFYSLVILGFALANPAQNALAAAFLIFCFIGTGSSFLAFAIMAEKHQLERVQFDNKSLHYLGGLTEGTETLLFYVAICIWPQAFPTLATIFGILCLITTATRIYGGYQTLSKVSAQAKPESD</sequence>
<organism evidence="4 5">
    <name type="scientific">Parendozoicomonas haliclonae</name>
    <dbReference type="NCBI Taxonomy" id="1960125"/>
    <lineage>
        <taxon>Bacteria</taxon>
        <taxon>Pseudomonadati</taxon>
        <taxon>Pseudomonadota</taxon>
        <taxon>Gammaproteobacteria</taxon>
        <taxon>Oceanospirillales</taxon>
        <taxon>Endozoicomonadaceae</taxon>
        <taxon>Parendozoicomonas</taxon>
    </lineage>
</organism>
<feature type="transmembrane region" description="Helical" evidence="3">
    <location>
        <begin position="30"/>
        <end position="59"/>
    </location>
</feature>
<accession>A0A1X7AMD9</accession>
<dbReference type="InterPro" id="IPR048254">
    <property type="entry name" value="CDP_ALCOHOL_P_TRANSF_CS"/>
</dbReference>
<dbReference type="OrthoDB" id="9790577at2"/>
<dbReference type="PROSITE" id="PS00379">
    <property type="entry name" value="CDP_ALCOHOL_P_TRANSF"/>
    <property type="match status" value="1"/>
</dbReference>
<comment type="similarity">
    <text evidence="2">Belongs to the CDP-alcohol phosphatidyltransferase class-I family.</text>
</comment>
<evidence type="ECO:0000256" key="1">
    <source>
        <dbReference type="ARBA" id="ARBA00022679"/>
    </source>
</evidence>
<dbReference type="Gene3D" id="1.20.120.1760">
    <property type="match status" value="1"/>
</dbReference>
<dbReference type="Proteomes" id="UP000196573">
    <property type="component" value="Unassembled WGS sequence"/>
</dbReference>
<name>A0A1X7AMD9_9GAMM</name>
<dbReference type="GO" id="GO:0016020">
    <property type="term" value="C:membrane"/>
    <property type="evidence" value="ECO:0007669"/>
    <property type="project" value="InterPro"/>
</dbReference>
<dbReference type="InterPro" id="IPR000462">
    <property type="entry name" value="CDP-OH_P_trans"/>
</dbReference>
<keyword evidence="1 2" id="KW-0808">Transferase</keyword>
<gene>
    <name evidence="4" type="primary">ynjF</name>
    <name evidence="4" type="ORF">EHSB41UT_03233</name>
</gene>
<dbReference type="Pfam" id="PF01066">
    <property type="entry name" value="CDP-OH_P_transf"/>
    <property type="match status" value="1"/>
</dbReference>
<feature type="transmembrane region" description="Helical" evidence="3">
    <location>
        <begin position="160"/>
        <end position="186"/>
    </location>
</feature>
<protein>
    <submittedName>
        <fullName evidence="4">Inner membrane protein YnjF</fullName>
    </submittedName>
</protein>
<keyword evidence="3" id="KW-0812">Transmembrane</keyword>
<evidence type="ECO:0000256" key="2">
    <source>
        <dbReference type="RuleBase" id="RU003750"/>
    </source>
</evidence>
<proteinExistence type="inferred from homology"/>
<reference evidence="4 5" key="1">
    <citation type="submission" date="2017-03" db="EMBL/GenBank/DDBJ databases">
        <authorList>
            <person name="Afonso C.L."/>
            <person name="Miller P.J."/>
            <person name="Scott M.A."/>
            <person name="Spackman E."/>
            <person name="Goraichik I."/>
            <person name="Dimitrov K.M."/>
            <person name="Suarez D.L."/>
            <person name="Swayne D.E."/>
        </authorList>
    </citation>
    <scope>NUCLEOTIDE SEQUENCE [LARGE SCALE GENOMIC DNA]</scope>
    <source>
        <strain evidence="4">SB41UT1</strain>
    </source>
</reference>
<feature type="transmembrane region" description="Helical" evidence="3">
    <location>
        <begin position="79"/>
        <end position="102"/>
    </location>
</feature>
<dbReference type="GO" id="GO:0008654">
    <property type="term" value="P:phospholipid biosynthetic process"/>
    <property type="evidence" value="ECO:0007669"/>
    <property type="project" value="InterPro"/>
</dbReference>
<dbReference type="InterPro" id="IPR043130">
    <property type="entry name" value="CDP-OH_PTrfase_TM_dom"/>
</dbReference>
<evidence type="ECO:0000313" key="4">
    <source>
        <dbReference type="EMBL" id="SMA49396.1"/>
    </source>
</evidence>
<keyword evidence="5" id="KW-1185">Reference proteome</keyword>
<evidence type="ECO:0000256" key="3">
    <source>
        <dbReference type="SAM" id="Phobius"/>
    </source>
</evidence>
<feature type="transmembrane region" description="Helical" evidence="3">
    <location>
        <begin position="109"/>
        <end position="132"/>
    </location>
</feature>
<dbReference type="AlphaFoldDB" id="A0A1X7AMD9"/>
<dbReference type="GO" id="GO:0016780">
    <property type="term" value="F:phosphotransferase activity, for other substituted phosphate groups"/>
    <property type="evidence" value="ECO:0007669"/>
    <property type="project" value="InterPro"/>
</dbReference>
<keyword evidence="3" id="KW-0472">Membrane</keyword>
<evidence type="ECO:0000313" key="5">
    <source>
        <dbReference type="Proteomes" id="UP000196573"/>
    </source>
</evidence>
<dbReference type="EMBL" id="FWPT01000007">
    <property type="protein sequence ID" value="SMA49396.1"/>
    <property type="molecule type" value="Genomic_DNA"/>
</dbReference>
<dbReference type="RefSeq" id="WP_087111709.1">
    <property type="nucleotide sequence ID" value="NZ_CBCSCN010000007.1"/>
</dbReference>